<proteinExistence type="predicted"/>
<dbReference type="Proteomes" id="UP000183471">
    <property type="component" value="Unassembled WGS sequence"/>
</dbReference>
<keyword evidence="1" id="KW-1133">Transmembrane helix</keyword>
<keyword evidence="1" id="KW-0472">Membrane</keyword>
<keyword evidence="3" id="KW-1185">Reference proteome</keyword>
<evidence type="ECO:0000313" key="2">
    <source>
        <dbReference type="EMBL" id="SDQ94576.1"/>
    </source>
</evidence>
<evidence type="ECO:0000256" key="1">
    <source>
        <dbReference type="SAM" id="Phobius"/>
    </source>
</evidence>
<comment type="caution">
    <text evidence="2">The sequence shown here is derived from an EMBL/GenBank/DDBJ whole genome shotgun (WGS) entry which is preliminary data.</text>
</comment>
<organism evidence="2 3">
    <name type="scientific">Nitrosospira multiformis</name>
    <dbReference type="NCBI Taxonomy" id="1231"/>
    <lineage>
        <taxon>Bacteria</taxon>
        <taxon>Pseudomonadati</taxon>
        <taxon>Pseudomonadota</taxon>
        <taxon>Betaproteobacteria</taxon>
        <taxon>Nitrosomonadales</taxon>
        <taxon>Nitrosomonadaceae</taxon>
        <taxon>Nitrosospira</taxon>
    </lineage>
</organism>
<protein>
    <submittedName>
        <fullName evidence="2">Uncharacterized protein</fullName>
    </submittedName>
</protein>
<keyword evidence="1" id="KW-0812">Transmembrane</keyword>
<feature type="transmembrane region" description="Helical" evidence="1">
    <location>
        <begin position="7"/>
        <end position="29"/>
    </location>
</feature>
<dbReference type="EMBL" id="FNKY01000001">
    <property type="protein sequence ID" value="SDQ94576.1"/>
    <property type="molecule type" value="Genomic_DNA"/>
</dbReference>
<name>A0ABY0TJP5_9PROT</name>
<sequence length="31" mass="3548">MKTDKTLVTLIVLVLGLISLFGILNRWFIVM</sequence>
<accession>A0ABY0TJP5</accession>
<reference evidence="2 3" key="1">
    <citation type="submission" date="2016-10" db="EMBL/GenBank/DDBJ databases">
        <authorList>
            <person name="Varghese N."/>
            <person name="Submissions S."/>
        </authorList>
    </citation>
    <scope>NUCLEOTIDE SEQUENCE [LARGE SCALE GENOMIC DNA]</scope>
    <source>
        <strain evidence="2 3">Nl1</strain>
    </source>
</reference>
<evidence type="ECO:0000313" key="3">
    <source>
        <dbReference type="Proteomes" id="UP000183471"/>
    </source>
</evidence>
<gene>
    <name evidence="2" type="ORF">SAMN05216402_2933</name>
</gene>